<dbReference type="EMBL" id="JAROKS010000002">
    <property type="protein sequence ID" value="KAK1805856.1"/>
    <property type="molecule type" value="Genomic_DNA"/>
</dbReference>
<feature type="region of interest" description="Disordered" evidence="3">
    <location>
        <begin position="1"/>
        <end position="27"/>
    </location>
</feature>
<feature type="domain" description="S1 motif" evidence="4">
    <location>
        <begin position="198"/>
        <end position="280"/>
    </location>
</feature>
<dbReference type="PROSITE" id="PS50005">
    <property type="entry name" value="TPR"/>
    <property type="match status" value="2"/>
</dbReference>
<dbReference type="InterPro" id="IPR019734">
    <property type="entry name" value="TPR_rpt"/>
</dbReference>
<dbReference type="SUPFAM" id="SSF48452">
    <property type="entry name" value="TPR-like"/>
    <property type="match status" value="1"/>
</dbReference>
<dbReference type="PROSITE" id="PS50126">
    <property type="entry name" value="S1"/>
    <property type="match status" value="1"/>
</dbReference>
<feature type="coiled-coil region" evidence="2">
    <location>
        <begin position="480"/>
        <end position="514"/>
    </location>
</feature>
<feature type="compositionally biased region" description="Basic and acidic residues" evidence="3">
    <location>
        <begin position="8"/>
        <end position="17"/>
    </location>
</feature>
<dbReference type="PANTHER" id="PTHR23184">
    <property type="entry name" value="TETRATRICOPEPTIDE REPEAT PROTEIN 14"/>
    <property type="match status" value="1"/>
</dbReference>
<evidence type="ECO:0000256" key="1">
    <source>
        <dbReference type="PROSITE-ProRule" id="PRU00339"/>
    </source>
</evidence>
<feature type="compositionally biased region" description="Basic and acidic residues" evidence="3">
    <location>
        <begin position="687"/>
        <end position="707"/>
    </location>
</feature>
<dbReference type="Gene3D" id="1.25.40.10">
    <property type="entry name" value="Tetratricopeptide repeat domain"/>
    <property type="match status" value="1"/>
</dbReference>
<dbReference type="InterPro" id="IPR003029">
    <property type="entry name" value="S1_domain"/>
</dbReference>
<comment type="caution">
    <text evidence="5">The sequence shown here is derived from an EMBL/GenBank/DDBJ whole genome shotgun (WGS) entry which is preliminary data.</text>
</comment>
<feature type="compositionally biased region" description="Basic residues" evidence="3">
    <location>
        <begin position="567"/>
        <end position="592"/>
    </location>
</feature>
<dbReference type="SMART" id="SM00316">
    <property type="entry name" value="S1"/>
    <property type="match status" value="1"/>
</dbReference>
<feature type="compositionally biased region" description="Basic and acidic residues" evidence="3">
    <location>
        <begin position="593"/>
        <end position="607"/>
    </location>
</feature>
<dbReference type="Pfam" id="PF13414">
    <property type="entry name" value="TPR_11"/>
    <property type="match status" value="1"/>
</dbReference>
<sequence length="818" mass="92224">MGGTTESSGKKQGKDSVRLPNSDRQANKDKPTRYRLCCDVSKIDCLELLPYAMRCYHLVAFVSYRGLAGIVFRCPTGSPSLTMDRDLLRQSVSYHGPNLFSLLKCEQSENPDFKYVAADLAKSVNQRDKEDDSPVVEQFIARKADLLFAPSWKFTAPEEDDWQEATQELYAVMPPLEQFMDVPYEERRDIFYRDVERGDMVIGRITSIRDFGFFVSLICTAGGLERDIEDLEITGLCPIRDVPSSGNHDDPLSYFQIGDLIRAGVKDIDRYHEKLTISLYSSSLAPNFNKIKLGVISKEELPLHYIRGEKVASDSSETYERLLESSLGFSNPSNVDYLLGNLGIIDTKSPSLMRGLQSKHFKEDDFASAIRKKQSASWALKCVKAGVDHFKSGRHVEAMNEYNKALEIDTNNVEALVARGALYATKGSLVKAISDFELALDTCPTHRNAKKYLCQTLVERGGQLEEEEKLVTAEGLYKKAIALDNTFQEAEDALRKLQALIQKTLKRKAEEAAREEKPQATETSAEKLRKILREEKRMKKKRRRSDSSSVTSSSSDSSSGDSILSASRKKSKKRKHKRRRSSHSSKKRKRRVSSRDDRTTEDKEEHYPVPANTSASFINHKGALTKLIDEEGGDEDRRRSYGKNRAEDSRGRSEDYRPSRSPEADSGKGRWQFSDRPEDPVLTGVNGREREAYRARRISDDSIRSHQEGSGSSRHAVSRMDFLSSAYSEHSLKLDGPMKDTSWQAASEERSEGGGRERKDRAREDCGSNRGADGKDRRLSSGDGNRASAGSQKKDLPANLLDIFNQIAEFEKERKQKK</sequence>
<feature type="compositionally biased region" description="Basic and acidic residues" evidence="3">
    <location>
        <begin position="747"/>
        <end position="780"/>
    </location>
</feature>
<dbReference type="InterPro" id="IPR012340">
    <property type="entry name" value="NA-bd_OB-fold"/>
</dbReference>
<feature type="region of interest" description="Disordered" evidence="3">
    <location>
        <begin position="732"/>
        <end position="798"/>
    </location>
</feature>
<organism evidence="5 6">
    <name type="scientific">Electrophorus voltai</name>
    <dbReference type="NCBI Taxonomy" id="2609070"/>
    <lineage>
        <taxon>Eukaryota</taxon>
        <taxon>Metazoa</taxon>
        <taxon>Chordata</taxon>
        <taxon>Craniata</taxon>
        <taxon>Vertebrata</taxon>
        <taxon>Euteleostomi</taxon>
        <taxon>Actinopterygii</taxon>
        <taxon>Neopterygii</taxon>
        <taxon>Teleostei</taxon>
        <taxon>Ostariophysi</taxon>
        <taxon>Gymnotiformes</taxon>
        <taxon>Gymnotoidei</taxon>
        <taxon>Gymnotidae</taxon>
        <taxon>Electrophorus</taxon>
    </lineage>
</organism>
<dbReference type="Proteomes" id="UP001239994">
    <property type="component" value="Unassembled WGS sequence"/>
</dbReference>
<feature type="compositionally biased region" description="Low complexity" evidence="3">
    <location>
        <begin position="547"/>
        <end position="566"/>
    </location>
</feature>
<feature type="compositionally biased region" description="Basic and acidic residues" evidence="3">
    <location>
        <begin position="635"/>
        <end position="679"/>
    </location>
</feature>
<feature type="repeat" description="TPR" evidence="1">
    <location>
        <begin position="413"/>
        <end position="446"/>
    </location>
</feature>
<keyword evidence="2" id="KW-0175">Coiled coil</keyword>
<evidence type="ECO:0000313" key="6">
    <source>
        <dbReference type="Proteomes" id="UP001239994"/>
    </source>
</evidence>
<dbReference type="GO" id="GO:0003676">
    <property type="term" value="F:nucleic acid binding"/>
    <property type="evidence" value="ECO:0007669"/>
    <property type="project" value="InterPro"/>
</dbReference>
<dbReference type="InterPro" id="IPR039190">
    <property type="entry name" value="TTC14"/>
</dbReference>
<dbReference type="Gene3D" id="2.40.50.140">
    <property type="entry name" value="Nucleic acid-binding proteins"/>
    <property type="match status" value="1"/>
</dbReference>
<dbReference type="InterPro" id="IPR011990">
    <property type="entry name" value="TPR-like_helical_dom_sf"/>
</dbReference>
<gene>
    <name evidence="5" type="ORF">P4O66_012908</name>
</gene>
<name>A0AAD8ZVX6_9TELE</name>
<protein>
    <recommendedName>
        <fullName evidence="4">S1 motif domain-containing protein</fullName>
    </recommendedName>
</protein>
<keyword evidence="6" id="KW-1185">Reference proteome</keyword>
<feature type="repeat" description="TPR" evidence="1">
    <location>
        <begin position="379"/>
        <end position="412"/>
    </location>
</feature>
<dbReference type="SMART" id="SM00028">
    <property type="entry name" value="TPR"/>
    <property type="match status" value="3"/>
</dbReference>
<evidence type="ECO:0000313" key="5">
    <source>
        <dbReference type="EMBL" id="KAK1805856.1"/>
    </source>
</evidence>
<dbReference type="AlphaFoldDB" id="A0AAD8ZVX6"/>
<dbReference type="SUPFAM" id="SSF50249">
    <property type="entry name" value="Nucleic acid-binding proteins"/>
    <property type="match status" value="1"/>
</dbReference>
<accession>A0AAD8ZVX6</accession>
<evidence type="ECO:0000259" key="4">
    <source>
        <dbReference type="PROSITE" id="PS50126"/>
    </source>
</evidence>
<evidence type="ECO:0000256" key="2">
    <source>
        <dbReference type="SAM" id="Coils"/>
    </source>
</evidence>
<evidence type="ECO:0000256" key="3">
    <source>
        <dbReference type="SAM" id="MobiDB-lite"/>
    </source>
</evidence>
<reference evidence="5" key="1">
    <citation type="submission" date="2023-03" db="EMBL/GenBank/DDBJ databases">
        <title>Electrophorus voltai genome.</title>
        <authorList>
            <person name="Bian C."/>
        </authorList>
    </citation>
    <scope>NUCLEOTIDE SEQUENCE</scope>
    <source>
        <strain evidence="5">CB-2022</strain>
        <tissue evidence="5">Muscle</tissue>
    </source>
</reference>
<dbReference type="PANTHER" id="PTHR23184:SF9">
    <property type="entry name" value="TETRATRICOPEPTIDE REPEAT PROTEIN 14"/>
    <property type="match status" value="1"/>
</dbReference>
<proteinExistence type="predicted"/>
<feature type="region of interest" description="Disordered" evidence="3">
    <location>
        <begin position="534"/>
        <end position="718"/>
    </location>
</feature>
<keyword evidence="1" id="KW-0802">TPR repeat</keyword>